<dbReference type="Proteomes" id="UP000299102">
    <property type="component" value="Unassembled WGS sequence"/>
</dbReference>
<evidence type="ECO:0000313" key="1">
    <source>
        <dbReference type="EMBL" id="GBP21798.1"/>
    </source>
</evidence>
<sequence length="102" mass="11168">MHSTRGFAHTDIEYACKSFIWKYLAVNLNLISAFNSGSGIVLDFGLRHAVDPNPDPTRGLGPVLNFGPILALNSAPRPAFNSFTGHGSNMYKPEQIKIKHSL</sequence>
<proteinExistence type="predicted"/>
<keyword evidence="2" id="KW-1185">Reference proteome</keyword>
<protein>
    <submittedName>
        <fullName evidence="1">Uncharacterized protein</fullName>
    </submittedName>
</protein>
<organism evidence="1 2">
    <name type="scientific">Eumeta variegata</name>
    <name type="common">Bagworm moth</name>
    <name type="synonym">Eumeta japonica</name>
    <dbReference type="NCBI Taxonomy" id="151549"/>
    <lineage>
        <taxon>Eukaryota</taxon>
        <taxon>Metazoa</taxon>
        <taxon>Ecdysozoa</taxon>
        <taxon>Arthropoda</taxon>
        <taxon>Hexapoda</taxon>
        <taxon>Insecta</taxon>
        <taxon>Pterygota</taxon>
        <taxon>Neoptera</taxon>
        <taxon>Endopterygota</taxon>
        <taxon>Lepidoptera</taxon>
        <taxon>Glossata</taxon>
        <taxon>Ditrysia</taxon>
        <taxon>Tineoidea</taxon>
        <taxon>Psychidae</taxon>
        <taxon>Oiketicinae</taxon>
        <taxon>Eumeta</taxon>
    </lineage>
</organism>
<name>A0A4C1U690_EUMVA</name>
<gene>
    <name evidence="1" type="ORF">EVAR_10977_1</name>
</gene>
<comment type="caution">
    <text evidence="1">The sequence shown here is derived from an EMBL/GenBank/DDBJ whole genome shotgun (WGS) entry which is preliminary data.</text>
</comment>
<dbReference type="EMBL" id="BGZK01000132">
    <property type="protein sequence ID" value="GBP21798.1"/>
    <property type="molecule type" value="Genomic_DNA"/>
</dbReference>
<reference evidence="1 2" key="1">
    <citation type="journal article" date="2019" name="Commun. Biol.">
        <title>The bagworm genome reveals a unique fibroin gene that provides high tensile strength.</title>
        <authorList>
            <person name="Kono N."/>
            <person name="Nakamura H."/>
            <person name="Ohtoshi R."/>
            <person name="Tomita M."/>
            <person name="Numata K."/>
            <person name="Arakawa K."/>
        </authorList>
    </citation>
    <scope>NUCLEOTIDE SEQUENCE [LARGE SCALE GENOMIC DNA]</scope>
</reference>
<accession>A0A4C1U690</accession>
<dbReference type="AlphaFoldDB" id="A0A4C1U690"/>
<evidence type="ECO:0000313" key="2">
    <source>
        <dbReference type="Proteomes" id="UP000299102"/>
    </source>
</evidence>